<organism evidence="3 4">
    <name type="scientific">Streptomyces chitinivorans</name>
    <dbReference type="NCBI Taxonomy" id="1257027"/>
    <lineage>
        <taxon>Bacteria</taxon>
        <taxon>Bacillati</taxon>
        <taxon>Actinomycetota</taxon>
        <taxon>Actinomycetes</taxon>
        <taxon>Kitasatosporales</taxon>
        <taxon>Streptomycetaceae</taxon>
        <taxon>Streptomyces</taxon>
    </lineage>
</organism>
<dbReference type="InterPro" id="IPR002397">
    <property type="entry name" value="Cyt_P450_B"/>
</dbReference>
<evidence type="ECO:0000313" key="4">
    <source>
        <dbReference type="Proteomes" id="UP001607069"/>
    </source>
</evidence>
<dbReference type="PANTHER" id="PTHR46696">
    <property type="entry name" value="P450, PUTATIVE (EUROFUNG)-RELATED"/>
    <property type="match status" value="1"/>
</dbReference>
<comment type="similarity">
    <text evidence="1 2">Belongs to the cytochrome P450 family.</text>
</comment>
<dbReference type="SUPFAM" id="SSF48264">
    <property type="entry name" value="Cytochrome P450"/>
    <property type="match status" value="1"/>
</dbReference>
<name>A0ABW7HZ31_9ACTN</name>
<dbReference type="InterPro" id="IPR017972">
    <property type="entry name" value="Cyt_P450_CS"/>
</dbReference>
<dbReference type="PANTHER" id="PTHR46696:SF1">
    <property type="entry name" value="CYTOCHROME P450 YJIB-RELATED"/>
    <property type="match status" value="1"/>
</dbReference>
<comment type="caution">
    <text evidence="3">The sequence shown here is derived from an EMBL/GenBank/DDBJ whole genome shotgun (WGS) entry which is preliminary data.</text>
</comment>
<reference evidence="3 4" key="1">
    <citation type="submission" date="2024-10" db="EMBL/GenBank/DDBJ databases">
        <authorList>
            <person name="Cho J.-C."/>
        </authorList>
    </citation>
    <scope>NUCLEOTIDE SEQUENCE [LARGE SCALE GENOMIC DNA]</scope>
    <source>
        <strain evidence="3 4">KCTC29696</strain>
    </source>
</reference>
<keyword evidence="4" id="KW-1185">Reference proteome</keyword>
<dbReference type="Pfam" id="PF00067">
    <property type="entry name" value="p450"/>
    <property type="match status" value="1"/>
</dbReference>
<sequence length="395" mass="43252">MTTKPTRAAVTEALLRCPAPLYARMHRQGPLMWSRPDGTWVVTGYELARLVLRDPRFRMPGPPRESQWSENGSHSGFLQSMLLASEGERHTRLRRFLGQLFTPRAVRARTARIETAMAAILDDAAAHPVVDGVADISARLPVSVIGDLVGIPPEDRHEVSDLCRAISKGGGVASGRPSDEEVGTALTRVDELGRLVTRWMGQPRHHMPDSVLALAAAARGTPQELSDTELLANVFSLYIAGHDTSRNMLSGLLLRLATRPELLRDLAAGTVDTAAEVDRLLLAESPLTFTVRVVQEECELAGQHINAGDRIRVMLGAANHELLTSDPDVDHPGVSFGEGRHVCLGAHLARTEGRILLEAVGRRWSGVRLAAEPTWAPHFLHRGLDRLPLEITWRP</sequence>
<gene>
    <name evidence="3" type="ORF">ACG5V6_23545</name>
</gene>
<keyword evidence="2" id="KW-0408">Iron</keyword>
<proteinExistence type="inferred from homology"/>
<dbReference type="PRINTS" id="PR00359">
    <property type="entry name" value="BP450"/>
</dbReference>
<dbReference type="InterPro" id="IPR036396">
    <property type="entry name" value="Cyt_P450_sf"/>
</dbReference>
<keyword evidence="2" id="KW-0479">Metal-binding</keyword>
<accession>A0ABW7HZ31</accession>
<dbReference type="EMBL" id="JBIHMK010000119">
    <property type="protein sequence ID" value="MFH0251176.1"/>
    <property type="molecule type" value="Genomic_DNA"/>
</dbReference>
<dbReference type="PROSITE" id="PS00086">
    <property type="entry name" value="CYTOCHROME_P450"/>
    <property type="match status" value="1"/>
</dbReference>
<keyword evidence="2" id="KW-0349">Heme</keyword>
<keyword evidence="2" id="KW-0560">Oxidoreductase</keyword>
<evidence type="ECO:0000313" key="3">
    <source>
        <dbReference type="EMBL" id="MFH0251176.1"/>
    </source>
</evidence>
<dbReference type="Proteomes" id="UP001607069">
    <property type="component" value="Unassembled WGS sequence"/>
</dbReference>
<dbReference type="RefSeq" id="WP_279952061.1">
    <property type="nucleotide sequence ID" value="NZ_BAABEN010000029.1"/>
</dbReference>
<protein>
    <submittedName>
        <fullName evidence="3">Cytochrome P450</fullName>
    </submittedName>
</protein>
<keyword evidence="2" id="KW-0503">Monooxygenase</keyword>
<evidence type="ECO:0000256" key="2">
    <source>
        <dbReference type="RuleBase" id="RU000461"/>
    </source>
</evidence>
<dbReference type="InterPro" id="IPR001128">
    <property type="entry name" value="Cyt_P450"/>
</dbReference>
<evidence type="ECO:0000256" key="1">
    <source>
        <dbReference type="ARBA" id="ARBA00010617"/>
    </source>
</evidence>
<dbReference type="Gene3D" id="1.10.630.10">
    <property type="entry name" value="Cytochrome P450"/>
    <property type="match status" value="1"/>
</dbReference>